<keyword evidence="5 10" id="KW-0732">Signal</keyword>
<evidence type="ECO:0000256" key="5">
    <source>
        <dbReference type="ARBA" id="ARBA00022729"/>
    </source>
</evidence>
<feature type="domain" description="Copper resistance protein D" evidence="12">
    <location>
        <begin position="312"/>
        <end position="412"/>
    </location>
</feature>
<evidence type="ECO:0000259" key="11">
    <source>
        <dbReference type="Pfam" id="PF04234"/>
    </source>
</evidence>
<keyword evidence="8 9" id="KW-0472">Membrane</keyword>
<dbReference type="PANTHER" id="PTHR34820:SF4">
    <property type="entry name" value="INNER MEMBRANE PROTEIN YEBZ"/>
    <property type="match status" value="1"/>
</dbReference>
<evidence type="ECO:0000256" key="6">
    <source>
        <dbReference type="ARBA" id="ARBA00022989"/>
    </source>
</evidence>
<dbReference type="InterPro" id="IPR008457">
    <property type="entry name" value="Cu-R_CopD_dom"/>
</dbReference>
<feature type="signal peptide" evidence="10">
    <location>
        <begin position="1"/>
        <end position="31"/>
    </location>
</feature>
<dbReference type="GO" id="GO:0046688">
    <property type="term" value="P:response to copper ion"/>
    <property type="evidence" value="ECO:0007669"/>
    <property type="project" value="InterPro"/>
</dbReference>
<dbReference type="InterPro" id="IPR014756">
    <property type="entry name" value="Ig_E-set"/>
</dbReference>
<reference evidence="13 14" key="1">
    <citation type="submission" date="2019-12" db="EMBL/GenBank/DDBJ databases">
        <title>Nitratireductor arenosus sp. nov., Isolated from sea sand, Jeju island, South Korea.</title>
        <authorList>
            <person name="Kim W."/>
        </authorList>
    </citation>
    <scope>NUCLEOTIDE SEQUENCE [LARGE SCALE GENOMIC DNA]</scope>
    <source>
        <strain evidence="13 14">CAU 1489</strain>
    </source>
</reference>
<dbReference type="InterPro" id="IPR014755">
    <property type="entry name" value="Cu-Rt/internalin_Ig-like"/>
</dbReference>
<keyword evidence="7" id="KW-0186">Copper</keyword>
<dbReference type="Pfam" id="PF05425">
    <property type="entry name" value="CopD"/>
    <property type="match status" value="1"/>
</dbReference>
<evidence type="ECO:0000256" key="8">
    <source>
        <dbReference type="ARBA" id="ARBA00023136"/>
    </source>
</evidence>
<feature type="transmembrane region" description="Helical" evidence="9">
    <location>
        <begin position="251"/>
        <end position="270"/>
    </location>
</feature>
<evidence type="ECO:0000256" key="4">
    <source>
        <dbReference type="ARBA" id="ARBA00022723"/>
    </source>
</evidence>
<dbReference type="InterPro" id="IPR007348">
    <property type="entry name" value="CopC_dom"/>
</dbReference>
<dbReference type="GO" id="GO:0005507">
    <property type="term" value="F:copper ion binding"/>
    <property type="evidence" value="ECO:0007669"/>
    <property type="project" value="InterPro"/>
</dbReference>
<sequence>MRPFISAALRALIVTMAAPLLWLCLAQAAFAHASLTATEPADGAVLAGAPSRFALIFSEPVAPLVLELVGPSGERRALEGARLRDRTLEITAPAGLSDGTHVLSWRVVSEDGHPVGGAVVFSIGAPSAAKPIVAAEGDPTVMAALWASKVALYCGLLLGCGGVFAARWLTQSSDGRRFVVICLMLGIAGAVSGVGFQGLDALGQHMVRLADVRTWGAGLSTSFGRTAIYGLVSIAVALLAWITSGAIARTLSIVALLGAGVALSASGHAGSAKPEWLMRPTIFTHAVAVGFWIGSLVPLGLSLRRGRVEAREALSRFSRTIPFALAGLVLAGGVLAIVQVENVSAMVETDYGNVLAVKLGLFATLLGLAIVNRYRLTAMVSAGDRLATRVLVRSIVAETVIVIAILASVAAWRFTPPPRALAAGDARSAHIHLHGETAAADVVFRPARRGPVVVDITVLDGDLGALNVKDVTLFMANEAAGIAMIRRRAREGEGAVWIVEDLVLPLAGRWNVRIDVLISDFEMARLSGEVEIDG</sequence>
<keyword evidence="4" id="KW-0479">Metal-binding</keyword>
<feature type="transmembrane region" description="Helical" evidence="9">
    <location>
        <begin position="226"/>
        <end position="244"/>
    </location>
</feature>
<dbReference type="GO" id="GO:0005886">
    <property type="term" value="C:plasma membrane"/>
    <property type="evidence" value="ECO:0007669"/>
    <property type="project" value="UniProtKB-SubCell"/>
</dbReference>
<feature type="chain" id="PRO_5032522992" evidence="10">
    <location>
        <begin position="32"/>
        <end position="534"/>
    </location>
</feature>
<evidence type="ECO:0000313" key="13">
    <source>
        <dbReference type="EMBL" id="MVA99331.1"/>
    </source>
</evidence>
<dbReference type="GO" id="GO:0042597">
    <property type="term" value="C:periplasmic space"/>
    <property type="evidence" value="ECO:0007669"/>
    <property type="project" value="InterPro"/>
</dbReference>
<evidence type="ECO:0000256" key="1">
    <source>
        <dbReference type="ARBA" id="ARBA00004651"/>
    </source>
</evidence>
<dbReference type="AlphaFoldDB" id="A0A844QNA9"/>
<evidence type="ECO:0000256" key="2">
    <source>
        <dbReference type="ARBA" id="ARBA00022475"/>
    </source>
</evidence>
<proteinExistence type="predicted"/>
<protein>
    <submittedName>
        <fullName evidence="13">Copper resistance protein CopC</fullName>
    </submittedName>
</protein>
<organism evidence="13 14">
    <name type="scientific">Nitratireductor arenosus</name>
    <dbReference type="NCBI Taxonomy" id="2682096"/>
    <lineage>
        <taxon>Bacteria</taxon>
        <taxon>Pseudomonadati</taxon>
        <taxon>Pseudomonadota</taxon>
        <taxon>Alphaproteobacteria</taxon>
        <taxon>Hyphomicrobiales</taxon>
        <taxon>Phyllobacteriaceae</taxon>
        <taxon>Nitratireductor</taxon>
    </lineage>
</organism>
<evidence type="ECO:0000313" key="14">
    <source>
        <dbReference type="Proteomes" id="UP000463224"/>
    </source>
</evidence>
<name>A0A844QNA9_9HYPH</name>
<evidence type="ECO:0000259" key="12">
    <source>
        <dbReference type="Pfam" id="PF05425"/>
    </source>
</evidence>
<keyword evidence="14" id="KW-1185">Reference proteome</keyword>
<feature type="transmembrane region" description="Helical" evidence="9">
    <location>
        <begin position="351"/>
        <end position="371"/>
    </location>
</feature>
<dbReference type="SUPFAM" id="SSF81296">
    <property type="entry name" value="E set domains"/>
    <property type="match status" value="1"/>
</dbReference>
<accession>A0A844QNA9</accession>
<evidence type="ECO:0000256" key="10">
    <source>
        <dbReference type="SAM" id="SignalP"/>
    </source>
</evidence>
<dbReference type="Pfam" id="PF04234">
    <property type="entry name" value="CopC"/>
    <property type="match status" value="1"/>
</dbReference>
<feature type="transmembrane region" description="Helical" evidence="9">
    <location>
        <begin position="391"/>
        <end position="412"/>
    </location>
</feature>
<dbReference type="GO" id="GO:0006825">
    <property type="term" value="P:copper ion transport"/>
    <property type="evidence" value="ECO:0007669"/>
    <property type="project" value="InterPro"/>
</dbReference>
<feature type="transmembrane region" description="Helical" evidence="9">
    <location>
        <begin position="282"/>
        <end position="301"/>
    </location>
</feature>
<comment type="subcellular location">
    <subcellularLocation>
        <location evidence="1">Cell membrane</location>
        <topology evidence="1">Multi-pass membrane protein</topology>
    </subcellularLocation>
</comment>
<dbReference type="RefSeq" id="WP_156714400.1">
    <property type="nucleotide sequence ID" value="NZ_WPHG01000005.1"/>
</dbReference>
<feature type="transmembrane region" description="Helical" evidence="9">
    <location>
        <begin position="178"/>
        <end position="199"/>
    </location>
</feature>
<dbReference type="Gene3D" id="2.60.40.1220">
    <property type="match status" value="1"/>
</dbReference>
<dbReference type="PANTHER" id="PTHR34820">
    <property type="entry name" value="INNER MEMBRANE PROTEIN YEBZ"/>
    <property type="match status" value="1"/>
</dbReference>
<dbReference type="EMBL" id="WPHG01000005">
    <property type="protein sequence ID" value="MVA99331.1"/>
    <property type="molecule type" value="Genomic_DNA"/>
</dbReference>
<gene>
    <name evidence="13" type="ORF">GN330_18965</name>
</gene>
<feature type="domain" description="CopC" evidence="11">
    <location>
        <begin position="32"/>
        <end position="123"/>
    </location>
</feature>
<evidence type="ECO:0000256" key="7">
    <source>
        <dbReference type="ARBA" id="ARBA00023008"/>
    </source>
</evidence>
<evidence type="ECO:0000256" key="3">
    <source>
        <dbReference type="ARBA" id="ARBA00022692"/>
    </source>
</evidence>
<dbReference type="Proteomes" id="UP000463224">
    <property type="component" value="Unassembled WGS sequence"/>
</dbReference>
<keyword evidence="3 9" id="KW-0812">Transmembrane</keyword>
<keyword evidence="6 9" id="KW-1133">Transmembrane helix</keyword>
<keyword evidence="2" id="KW-1003">Cell membrane</keyword>
<feature type="transmembrane region" description="Helical" evidence="9">
    <location>
        <begin position="150"/>
        <end position="169"/>
    </location>
</feature>
<feature type="transmembrane region" description="Helical" evidence="9">
    <location>
        <begin position="321"/>
        <end position="339"/>
    </location>
</feature>
<comment type="caution">
    <text evidence="13">The sequence shown here is derived from an EMBL/GenBank/DDBJ whole genome shotgun (WGS) entry which is preliminary data.</text>
</comment>
<evidence type="ECO:0000256" key="9">
    <source>
        <dbReference type="SAM" id="Phobius"/>
    </source>
</evidence>
<dbReference type="InterPro" id="IPR032694">
    <property type="entry name" value="CopC/D"/>
</dbReference>